<keyword evidence="6 10" id="KW-0573">Peptidoglycan synthesis</keyword>
<dbReference type="InterPro" id="IPR007235">
    <property type="entry name" value="Glyco_trans_28_C"/>
</dbReference>
<evidence type="ECO:0000256" key="5">
    <source>
        <dbReference type="ARBA" id="ARBA00022960"/>
    </source>
</evidence>
<evidence type="ECO:0000256" key="2">
    <source>
        <dbReference type="ARBA" id="ARBA00022618"/>
    </source>
</evidence>
<accession>A0A1E5XJZ8</accession>
<dbReference type="UniPathway" id="UPA00219"/>
<feature type="domain" description="Glycosyltransferase family 28 N-terminal" evidence="11">
    <location>
        <begin position="4"/>
        <end position="138"/>
    </location>
</feature>
<dbReference type="EMBL" id="LAJE02000345">
    <property type="protein sequence ID" value="OEO28911.1"/>
    <property type="molecule type" value="Genomic_DNA"/>
</dbReference>
<comment type="caution">
    <text evidence="10">Lacks conserved residue(s) required for the propagation of feature annotation.</text>
</comment>
<evidence type="ECO:0000259" key="11">
    <source>
        <dbReference type="Pfam" id="PF03033"/>
    </source>
</evidence>
<feature type="binding site" evidence="10">
    <location>
        <position position="164"/>
    </location>
    <ligand>
        <name>UDP-N-acetyl-alpha-D-glucosamine</name>
        <dbReference type="ChEBI" id="CHEBI:57705"/>
    </ligand>
</feature>
<evidence type="ECO:0000256" key="4">
    <source>
        <dbReference type="ARBA" id="ARBA00022679"/>
    </source>
</evidence>
<dbReference type="NCBIfam" id="TIGR01133">
    <property type="entry name" value="murG"/>
    <property type="match status" value="1"/>
</dbReference>
<reference evidence="13 14" key="1">
    <citation type="journal article" date="2015" name="Genome Announc.">
        <title>Genome Assemblies of Three Soil-Associated Devosia species: D. insulae, D. limi, and D. soli.</title>
        <authorList>
            <person name="Hassan Y.I."/>
            <person name="Lepp D."/>
            <person name="Zhou T."/>
        </authorList>
    </citation>
    <scope>NUCLEOTIDE SEQUENCE [LARGE SCALE GENOMIC DNA]</scope>
    <source>
        <strain evidence="13 14">DS-56</strain>
    </source>
</reference>
<proteinExistence type="inferred from homology"/>
<dbReference type="AlphaFoldDB" id="A0A1E5XJZ8"/>
<keyword evidence="8 10" id="KW-0131">Cell cycle</keyword>
<evidence type="ECO:0000313" key="14">
    <source>
        <dbReference type="Proteomes" id="UP000095463"/>
    </source>
</evidence>
<dbReference type="Gene3D" id="3.40.50.2000">
    <property type="entry name" value="Glycogen Phosphorylase B"/>
    <property type="match status" value="2"/>
</dbReference>
<keyword evidence="9 10" id="KW-0961">Cell wall biogenesis/degradation</keyword>
<dbReference type="Pfam" id="PF04101">
    <property type="entry name" value="Glyco_tran_28_C"/>
    <property type="match status" value="1"/>
</dbReference>
<comment type="pathway">
    <text evidence="10">Cell wall biogenesis; peptidoglycan biosynthesis.</text>
</comment>
<comment type="similarity">
    <text evidence="10">Belongs to the glycosyltransferase 28 family. MurG subfamily.</text>
</comment>
<dbReference type="SUPFAM" id="SSF53756">
    <property type="entry name" value="UDP-Glycosyltransferase/glycogen phosphorylase"/>
    <property type="match status" value="1"/>
</dbReference>
<feature type="domain" description="Glycosyl transferase family 28 C-terminal" evidence="12">
    <location>
        <begin position="186"/>
        <end position="349"/>
    </location>
</feature>
<dbReference type="PANTHER" id="PTHR21015:SF22">
    <property type="entry name" value="GLYCOSYLTRANSFERASE"/>
    <property type="match status" value="1"/>
</dbReference>
<keyword evidence="7 10" id="KW-0472">Membrane</keyword>
<gene>
    <name evidence="10" type="primary">murG</name>
    <name evidence="13" type="ORF">VW23_027930</name>
</gene>
<keyword evidence="2 10" id="KW-0132">Cell division</keyword>
<evidence type="ECO:0000259" key="12">
    <source>
        <dbReference type="Pfam" id="PF04101"/>
    </source>
</evidence>
<comment type="subcellular location">
    <subcellularLocation>
        <location evidence="10">Cell membrane</location>
        <topology evidence="10">Peripheral membrane protein</topology>
        <orientation evidence="10">Cytoplasmic side</orientation>
    </subcellularLocation>
</comment>
<evidence type="ECO:0000256" key="7">
    <source>
        <dbReference type="ARBA" id="ARBA00023136"/>
    </source>
</evidence>
<evidence type="ECO:0000256" key="3">
    <source>
        <dbReference type="ARBA" id="ARBA00022676"/>
    </source>
</evidence>
<dbReference type="RefSeq" id="WP_069911800.1">
    <property type="nucleotide sequence ID" value="NZ_LAJE02000345.1"/>
</dbReference>
<dbReference type="GO" id="GO:0050511">
    <property type="term" value="F:undecaprenyldiphospho-muramoylpentapeptide beta-N-acetylglucosaminyltransferase activity"/>
    <property type="evidence" value="ECO:0007669"/>
    <property type="project" value="UniProtKB-UniRule"/>
</dbReference>
<keyword evidence="1 10" id="KW-1003">Cell membrane</keyword>
<dbReference type="GO" id="GO:0008360">
    <property type="term" value="P:regulation of cell shape"/>
    <property type="evidence" value="ECO:0007669"/>
    <property type="project" value="UniProtKB-KW"/>
</dbReference>
<evidence type="ECO:0000256" key="8">
    <source>
        <dbReference type="ARBA" id="ARBA00023306"/>
    </source>
</evidence>
<comment type="caution">
    <text evidence="13">The sequence shown here is derived from an EMBL/GenBank/DDBJ whole genome shotgun (WGS) entry which is preliminary data.</text>
</comment>
<dbReference type="GO" id="GO:0009252">
    <property type="term" value="P:peptidoglycan biosynthetic process"/>
    <property type="evidence" value="ECO:0007669"/>
    <property type="project" value="UniProtKB-UniRule"/>
</dbReference>
<dbReference type="EC" id="2.4.1.227" evidence="10"/>
<keyword evidence="3 10" id="KW-0328">Glycosyltransferase</keyword>
<keyword evidence="4 10" id="KW-0808">Transferase</keyword>
<dbReference type="InterPro" id="IPR004276">
    <property type="entry name" value="GlycoTrans_28_N"/>
</dbReference>
<dbReference type="HAMAP" id="MF_00033">
    <property type="entry name" value="MurG"/>
    <property type="match status" value="1"/>
</dbReference>
<comment type="function">
    <text evidence="10">Cell wall formation. Catalyzes the transfer of a GlcNAc subunit on undecaprenyl-pyrophosphoryl-MurNAc-pentapeptide (lipid intermediate I) to form undecaprenyl-pyrophosphoryl-MurNAc-(pentapeptide)GlcNAc (lipid intermediate II).</text>
</comment>
<protein>
    <recommendedName>
        <fullName evidence="10">UDP-N-acetylglucosamine--N-acetylmuramyl-(pentapeptide) pyrophosphoryl-undecaprenol N-acetylglucosamine transferase</fullName>
        <ecNumber evidence="10">2.4.1.227</ecNumber>
    </recommendedName>
    <alternativeName>
        <fullName evidence="10">Undecaprenyl-PP-MurNAc-pentapeptide-UDPGlcNAc GlcNAc transferase</fullName>
    </alternativeName>
</protein>
<evidence type="ECO:0000313" key="13">
    <source>
        <dbReference type="EMBL" id="OEO28911.1"/>
    </source>
</evidence>
<evidence type="ECO:0000256" key="6">
    <source>
        <dbReference type="ARBA" id="ARBA00022984"/>
    </source>
</evidence>
<feature type="binding site" evidence="10">
    <location>
        <begin position="11"/>
        <end position="13"/>
    </location>
    <ligand>
        <name>UDP-N-acetyl-alpha-D-glucosamine</name>
        <dbReference type="ChEBI" id="CHEBI:57705"/>
    </ligand>
</feature>
<dbReference type="PANTHER" id="PTHR21015">
    <property type="entry name" value="UDP-N-ACETYLGLUCOSAMINE--N-ACETYLMURAMYL-(PENTAPEPTIDE) PYROPHOSPHORYL-UNDECAPRENOL N-ACETYLGLUCOSAMINE TRANSFERASE 1"/>
    <property type="match status" value="1"/>
</dbReference>
<dbReference type="GO" id="GO:0005975">
    <property type="term" value="P:carbohydrate metabolic process"/>
    <property type="evidence" value="ECO:0007669"/>
    <property type="project" value="InterPro"/>
</dbReference>
<evidence type="ECO:0000256" key="1">
    <source>
        <dbReference type="ARBA" id="ARBA00022475"/>
    </source>
</evidence>
<comment type="catalytic activity">
    <reaction evidence="10">
        <text>di-trans,octa-cis-undecaprenyl diphospho-N-acetyl-alpha-D-muramoyl-L-alanyl-D-glutamyl-meso-2,6-diaminopimeloyl-D-alanyl-D-alanine + UDP-N-acetyl-alpha-D-glucosamine = di-trans,octa-cis-undecaprenyl diphospho-[N-acetyl-alpha-D-glucosaminyl-(1-&gt;4)]-N-acetyl-alpha-D-muramoyl-L-alanyl-D-glutamyl-meso-2,6-diaminopimeloyl-D-alanyl-D-alanine + UDP + H(+)</text>
        <dbReference type="Rhea" id="RHEA:31227"/>
        <dbReference type="ChEBI" id="CHEBI:15378"/>
        <dbReference type="ChEBI" id="CHEBI:57705"/>
        <dbReference type="ChEBI" id="CHEBI:58223"/>
        <dbReference type="ChEBI" id="CHEBI:61387"/>
        <dbReference type="ChEBI" id="CHEBI:61388"/>
        <dbReference type="EC" id="2.4.1.227"/>
    </reaction>
</comment>
<feature type="binding site" evidence="10">
    <location>
        <position position="192"/>
    </location>
    <ligand>
        <name>UDP-N-acetyl-alpha-D-glucosamine</name>
        <dbReference type="ChEBI" id="CHEBI:57705"/>
    </ligand>
</feature>
<keyword evidence="5 10" id="KW-0133">Cell shape</keyword>
<organism evidence="13 14">
    <name type="scientific">Devosia insulae DS-56</name>
    <dbReference type="NCBI Taxonomy" id="1116389"/>
    <lineage>
        <taxon>Bacteria</taxon>
        <taxon>Pseudomonadati</taxon>
        <taxon>Pseudomonadota</taxon>
        <taxon>Alphaproteobacteria</taxon>
        <taxon>Hyphomicrobiales</taxon>
        <taxon>Devosiaceae</taxon>
        <taxon>Devosia</taxon>
    </lineage>
</organism>
<dbReference type="OrthoDB" id="9808936at2"/>
<dbReference type="GO" id="GO:0005886">
    <property type="term" value="C:plasma membrane"/>
    <property type="evidence" value="ECO:0007669"/>
    <property type="project" value="UniProtKB-SubCell"/>
</dbReference>
<feature type="binding site" evidence="10">
    <location>
        <position position="122"/>
    </location>
    <ligand>
        <name>UDP-N-acetyl-alpha-D-glucosamine</name>
        <dbReference type="ChEBI" id="CHEBI:57705"/>
    </ligand>
</feature>
<feature type="binding site" evidence="10">
    <location>
        <position position="293"/>
    </location>
    <ligand>
        <name>UDP-N-acetyl-alpha-D-glucosamine</name>
        <dbReference type="ChEBI" id="CHEBI:57705"/>
    </ligand>
</feature>
<dbReference type="GO" id="GO:0071555">
    <property type="term" value="P:cell wall organization"/>
    <property type="evidence" value="ECO:0007669"/>
    <property type="project" value="UniProtKB-KW"/>
</dbReference>
<sequence length="367" mass="38629">MSRFVLMAGGTGGHLFPAMALAQELRRRGHDIQLMTDHRVASYGDGFPASATHIVPSATPSVSNPIKFVTAGFKILGGIGVAHGALGRVKPDAVIGFGGYPVFPPFVAASLRGIPGILHEQNAVMGRANRALAKMARLIALSFARTLKAEAFAEKSVLVGNPVRDRVRNVAKVPYPDLDAGGSIRLLVFGGSQGARVFADLVPPAIAELPQEIRSRLRVVQQCRAEDLDRVAETYRQAKVNVELASFFDDLPERMAASHLVVSRSGASTIAELTAIGRPAILVPLPGAIDADQKNNALVMEAAGGGWIAEQATLTPLSLGTRLASLLGDRDVLQRAAAAARLLGQPDAVTKLADAAERLAAKGNKPQ</sequence>
<name>A0A1E5XJZ8_9HYPH</name>
<dbReference type="Proteomes" id="UP000095463">
    <property type="component" value="Unassembled WGS sequence"/>
</dbReference>
<dbReference type="Pfam" id="PF03033">
    <property type="entry name" value="Glyco_transf_28"/>
    <property type="match status" value="1"/>
</dbReference>
<dbReference type="GO" id="GO:0051991">
    <property type="term" value="F:UDP-N-acetyl-D-glucosamine:N-acetylmuramoyl-L-alanyl-D-glutamyl-meso-2,6-diaminopimelyl-D-alanyl-D-alanine-diphosphoundecaprenol 4-beta-N-acetylglucosaminlytransferase activity"/>
    <property type="evidence" value="ECO:0007669"/>
    <property type="project" value="RHEA"/>
</dbReference>
<evidence type="ECO:0000256" key="9">
    <source>
        <dbReference type="ARBA" id="ARBA00023316"/>
    </source>
</evidence>
<keyword evidence="14" id="KW-1185">Reference proteome</keyword>
<evidence type="ECO:0000256" key="10">
    <source>
        <dbReference type="HAMAP-Rule" id="MF_00033"/>
    </source>
</evidence>
<dbReference type="InterPro" id="IPR006009">
    <property type="entry name" value="GlcNAc_MurG"/>
</dbReference>
<dbReference type="GO" id="GO:0051301">
    <property type="term" value="P:cell division"/>
    <property type="evidence" value="ECO:0007669"/>
    <property type="project" value="UniProtKB-KW"/>
</dbReference>
<dbReference type="CDD" id="cd03785">
    <property type="entry name" value="GT28_MurG"/>
    <property type="match status" value="1"/>
</dbReference>